<protein>
    <submittedName>
        <fullName evidence="2">Uncharacterized protein</fullName>
    </submittedName>
</protein>
<keyword evidence="1" id="KW-0472">Membrane</keyword>
<evidence type="ECO:0000313" key="3">
    <source>
        <dbReference type="Proteomes" id="UP001219525"/>
    </source>
</evidence>
<evidence type="ECO:0000256" key="1">
    <source>
        <dbReference type="SAM" id="Phobius"/>
    </source>
</evidence>
<keyword evidence="1" id="KW-1133">Transmembrane helix</keyword>
<feature type="transmembrane region" description="Helical" evidence="1">
    <location>
        <begin position="425"/>
        <end position="450"/>
    </location>
</feature>
<name>A0AAD6VBN5_9AGAR</name>
<dbReference type="EMBL" id="JARJCW010000036">
    <property type="protein sequence ID" value="KAJ7207559.1"/>
    <property type="molecule type" value="Genomic_DNA"/>
</dbReference>
<gene>
    <name evidence="2" type="ORF">GGX14DRAFT_635518</name>
</gene>
<accession>A0AAD6VBN5</accession>
<reference evidence="2" key="1">
    <citation type="submission" date="2023-03" db="EMBL/GenBank/DDBJ databases">
        <title>Massive genome expansion in bonnet fungi (Mycena s.s.) driven by repeated elements and novel gene families across ecological guilds.</title>
        <authorList>
            <consortium name="Lawrence Berkeley National Laboratory"/>
            <person name="Harder C.B."/>
            <person name="Miyauchi S."/>
            <person name="Viragh M."/>
            <person name="Kuo A."/>
            <person name="Thoen E."/>
            <person name="Andreopoulos B."/>
            <person name="Lu D."/>
            <person name="Skrede I."/>
            <person name="Drula E."/>
            <person name="Henrissat B."/>
            <person name="Morin E."/>
            <person name="Kohler A."/>
            <person name="Barry K."/>
            <person name="LaButti K."/>
            <person name="Morin E."/>
            <person name="Salamov A."/>
            <person name="Lipzen A."/>
            <person name="Mereny Z."/>
            <person name="Hegedus B."/>
            <person name="Baldrian P."/>
            <person name="Stursova M."/>
            <person name="Weitz H."/>
            <person name="Taylor A."/>
            <person name="Grigoriev I.V."/>
            <person name="Nagy L.G."/>
            <person name="Martin F."/>
            <person name="Kauserud H."/>
        </authorList>
    </citation>
    <scope>NUCLEOTIDE SEQUENCE</scope>
    <source>
        <strain evidence="2">9144</strain>
    </source>
</reference>
<evidence type="ECO:0000313" key="2">
    <source>
        <dbReference type="EMBL" id="KAJ7207559.1"/>
    </source>
</evidence>
<dbReference type="AlphaFoldDB" id="A0AAD6VBN5"/>
<keyword evidence="3" id="KW-1185">Reference proteome</keyword>
<sequence>MEVDDANRARNVFHRFPLSRCDKCCSILIEAHLVPLSAYNIIQQATYRPNDTLPALPLSNLIPSVLRNSAGDLTPQILTVGDVLVLNGSTFNYTIIEAFDDPSMTTPVSSFSYYNNPLSDGCDVTNMTFGLVAEASTWQVHFSGTVTCHIPTGFYLGWSVYGNIDSLSDELRTLPLYLVDQLICSGSGNSSTYENILSDRKVRIMAWATNPPVVFREDRNTNSTRLTISFTVHPCCNCDTALEGSSLETTSLLQPPCSLNPVGFIVIDIPGDPFDNGWTDSSGYFYPAGLLNTPANISDVFKYAMEIQENVAENFSAGCQNIFQALYHLVRLDLGVILENQIYNSPEIYNHTIQSYDLRADMYGDYNHPSIWGDPGLRGLTSNATFMAAWQKQVDFFKTSDRVPVLQYLRSTPRIKPLGSAITSVFVSTFAMLSALWTIFSIVAGALAGIHNVNTRQDEHMPSPELQCMLNKLEHSTGRTTTKVIDSNLALRTSHGGSSCLEKMAMKNMTMDMAFAHHAAHMERSLARINFVLKKYGLTHEDPEESENKIETVMSRGNVILSKRVSRSNKL</sequence>
<organism evidence="2 3">
    <name type="scientific">Mycena pura</name>
    <dbReference type="NCBI Taxonomy" id="153505"/>
    <lineage>
        <taxon>Eukaryota</taxon>
        <taxon>Fungi</taxon>
        <taxon>Dikarya</taxon>
        <taxon>Basidiomycota</taxon>
        <taxon>Agaricomycotina</taxon>
        <taxon>Agaricomycetes</taxon>
        <taxon>Agaricomycetidae</taxon>
        <taxon>Agaricales</taxon>
        <taxon>Marasmiineae</taxon>
        <taxon>Mycenaceae</taxon>
        <taxon>Mycena</taxon>
    </lineage>
</organism>
<dbReference type="Proteomes" id="UP001219525">
    <property type="component" value="Unassembled WGS sequence"/>
</dbReference>
<proteinExistence type="predicted"/>
<comment type="caution">
    <text evidence="2">The sequence shown here is derived from an EMBL/GenBank/DDBJ whole genome shotgun (WGS) entry which is preliminary data.</text>
</comment>
<keyword evidence="1" id="KW-0812">Transmembrane</keyword>